<reference evidence="3 4" key="1">
    <citation type="submission" date="2020-07" db="EMBL/GenBank/DDBJ databases">
        <title>Sequencing the genomes of 1000 actinobacteria strains.</title>
        <authorList>
            <person name="Klenk H.-P."/>
        </authorList>
    </citation>
    <scope>NUCLEOTIDE SEQUENCE [LARGE SCALE GENOMIC DNA]</scope>
    <source>
        <strain evidence="3 4">DSM 103833</strain>
    </source>
</reference>
<evidence type="ECO:0000256" key="2">
    <source>
        <dbReference type="SAM" id="Phobius"/>
    </source>
</evidence>
<keyword evidence="4" id="KW-1185">Reference proteome</keyword>
<organism evidence="3 4">
    <name type="scientific">Nocardioides thalensis</name>
    <dbReference type="NCBI Taxonomy" id="1914755"/>
    <lineage>
        <taxon>Bacteria</taxon>
        <taxon>Bacillati</taxon>
        <taxon>Actinomycetota</taxon>
        <taxon>Actinomycetes</taxon>
        <taxon>Propionibacteriales</taxon>
        <taxon>Nocardioidaceae</taxon>
        <taxon>Nocardioides</taxon>
    </lineage>
</organism>
<keyword evidence="2" id="KW-1133">Transmembrane helix</keyword>
<evidence type="ECO:0000313" key="3">
    <source>
        <dbReference type="EMBL" id="NYJ02229.1"/>
    </source>
</evidence>
<gene>
    <name evidence="3" type="ORF">HNR19_002927</name>
</gene>
<comment type="caution">
    <text evidence="3">The sequence shown here is derived from an EMBL/GenBank/DDBJ whole genome shotgun (WGS) entry which is preliminary data.</text>
</comment>
<protein>
    <submittedName>
        <fullName evidence="3">Uncharacterized protein</fullName>
    </submittedName>
</protein>
<dbReference type="Proteomes" id="UP000530424">
    <property type="component" value="Unassembled WGS sequence"/>
</dbReference>
<name>A0A853C4L8_9ACTN</name>
<feature type="compositionally biased region" description="Pro residues" evidence="1">
    <location>
        <begin position="99"/>
        <end position="115"/>
    </location>
</feature>
<keyword evidence="2" id="KW-0812">Transmembrane</keyword>
<feature type="region of interest" description="Disordered" evidence="1">
    <location>
        <begin position="96"/>
        <end position="115"/>
    </location>
</feature>
<dbReference type="EMBL" id="JACCFP010000001">
    <property type="protein sequence ID" value="NYJ02229.1"/>
    <property type="molecule type" value="Genomic_DNA"/>
</dbReference>
<dbReference type="RefSeq" id="WP_179668627.1">
    <property type="nucleotide sequence ID" value="NZ_JACCFP010000001.1"/>
</dbReference>
<dbReference type="AlphaFoldDB" id="A0A853C4L8"/>
<feature type="transmembrane region" description="Helical" evidence="2">
    <location>
        <begin position="6"/>
        <end position="27"/>
    </location>
</feature>
<proteinExistence type="predicted"/>
<accession>A0A853C4L8</accession>
<evidence type="ECO:0000256" key="1">
    <source>
        <dbReference type="SAM" id="MobiDB-lite"/>
    </source>
</evidence>
<evidence type="ECO:0000313" key="4">
    <source>
        <dbReference type="Proteomes" id="UP000530424"/>
    </source>
</evidence>
<keyword evidence="2" id="KW-0472">Membrane</keyword>
<sequence length="115" mass="11983">MKTLTIIVLIATPLLAFAGGLVGHLLLRRGAKELDRWRKREETMRLLRWAVELATDPEPARAQAGITVLGALLDSELLDAVDVELVATVAGAIALGVTGPPPLGPPPSGPPPSGP</sequence>